<dbReference type="InterPro" id="IPR030931">
    <property type="entry name" value="Group_II_RT_mat"/>
</dbReference>
<name>A0ABY5HQ04_9GAMM</name>
<dbReference type="InterPro" id="IPR051083">
    <property type="entry name" value="GrpII_Intron_Splice-Mob/Def"/>
</dbReference>
<organism evidence="3 4">
    <name type="scientific">Marinobacterium rhizophilum</name>
    <dbReference type="NCBI Taxonomy" id="420402"/>
    <lineage>
        <taxon>Bacteria</taxon>
        <taxon>Pseudomonadati</taxon>
        <taxon>Pseudomonadota</taxon>
        <taxon>Gammaproteobacteria</taxon>
        <taxon>Oceanospirillales</taxon>
        <taxon>Oceanospirillaceae</taxon>
        <taxon>Marinobacterium</taxon>
    </lineage>
</organism>
<feature type="domain" description="Reverse transcriptase" evidence="2">
    <location>
        <begin position="73"/>
        <end position="312"/>
    </location>
</feature>
<keyword evidence="3" id="KW-0808">Transferase</keyword>
<evidence type="ECO:0000313" key="3">
    <source>
        <dbReference type="EMBL" id="UTW14490.1"/>
    </source>
</evidence>
<dbReference type="NCBIfam" id="TIGR04416">
    <property type="entry name" value="group_II_RT_mat"/>
    <property type="match status" value="1"/>
</dbReference>
<dbReference type="EMBL" id="CP073347">
    <property type="protein sequence ID" value="UTW14490.1"/>
    <property type="molecule type" value="Genomic_DNA"/>
</dbReference>
<dbReference type="InterPro" id="IPR043502">
    <property type="entry name" value="DNA/RNA_pol_sf"/>
</dbReference>
<evidence type="ECO:0000259" key="2">
    <source>
        <dbReference type="PROSITE" id="PS50878"/>
    </source>
</evidence>
<dbReference type="PANTHER" id="PTHR34047">
    <property type="entry name" value="NUCLEAR INTRON MATURASE 1, MITOCHONDRIAL-RELATED"/>
    <property type="match status" value="1"/>
</dbReference>
<sequence length="439" mass="51090">MGVERRGSVKQPECWPQLHQQEEGRYQAKPFEIDKWLFVEAYNRVKENAGAAGIDQQSLDDFDRDRKNNLYKLWNRMSSGSYIPPPVRAVSIPKKSGGTRTLGIPTVADRIAQMVVKLQFEPCVESHFLPDSYGYRPGKSAIDAIEVTRERCWRYAWVLEFDIRGLFDNIPHDLLLRAVDKHTDNPWVRLYIRRWLTAPMVMEDGRLSERIKGTPQGGVVSPVLANLFLHYTFDRWMCQHFPAIKWCRYADDGLLHCSTEKQARYLLRTLRERFAACGLELHPEKTKIVYCQDHRRQGDHAHTSFDFLGYTFCKRTVKGKAGDLFMGFCPGISKGALKSIIQRIKAWNIGRRTDLSLADIAGFINPYLRGWWNYYGHYYRSLLYRVARYVNQRLVRWATRKFKHLRGRKMKAIAAFNRLTSVRPNLFAHWSLGMSGAFA</sequence>
<accession>A0ABY5HQ04</accession>
<dbReference type="CDD" id="cd01651">
    <property type="entry name" value="RT_G2_intron"/>
    <property type="match status" value="1"/>
</dbReference>
<keyword evidence="3" id="KW-0695">RNA-directed DNA polymerase</keyword>
<dbReference type="SUPFAM" id="SSF56672">
    <property type="entry name" value="DNA/RNA polymerases"/>
    <property type="match status" value="1"/>
</dbReference>
<dbReference type="PANTHER" id="PTHR34047:SF3">
    <property type="entry name" value="BLR2052 PROTEIN"/>
    <property type="match status" value="1"/>
</dbReference>
<dbReference type="Pfam" id="PF08388">
    <property type="entry name" value="GIIM"/>
    <property type="match status" value="1"/>
</dbReference>
<keyword evidence="4" id="KW-1185">Reference proteome</keyword>
<dbReference type="GO" id="GO:0003964">
    <property type="term" value="F:RNA-directed DNA polymerase activity"/>
    <property type="evidence" value="ECO:0007669"/>
    <property type="project" value="UniProtKB-KW"/>
</dbReference>
<evidence type="ECO:0000313" key="4">
    <source>
        <dbReference type="Proteomes" id="UP001058461"/>
    </source>
</evidence>
<reference evidence="3" key="1">
    <citation type="submission" date="2021-04" db="EMBL/GenBank/DDBJ databases">
        <title>Oceanospirillales bacteria with DddD are important DMSP degraders in coastal seawater.</title>
        <authorList>
            <person name="Liu J."/>
        </authorList>
    </citation>
    <scope>NUCLEOTIDE SEQUENCE</scope>
    <source>
        <strain evidence="3">D13-1</strain>
    </source>
</reference>
<comment type="similarity">
    <text evidence="1">Belongs to the bacterial reverse transcriptase family.</text>
</comment>
<dbReference type="EC" id="2.7.7.49" evidence="3"/>
<proteinExistence type="inferred from homology"/>
<dbReference type="InterPro" id="IPR000477">
    <property type="entry name" value="RT_dom"/>
</dbReference>
<dbReference type="Proteomes" id="UP001058461">
    <property type="component" value="Chromosome"/>
</dbReference>
<dbReference type="PROSITE" id="PS50878">
    <property type="entry name" value="RT_POL"/>
    <property type="match status" value="1"/>
</dbReference>
<dbReference type="InterPro" id="IPR013597">
    <property type="entry name" value="Mat_intron_G2"/>
</dbReference>
<dbReference type="Pfam" id="PF00078">
    <property type="entry name" value="RVT_1"/>
    <property type="match status" value="1"/>
</dbReference>
<evidence type="ECO:0000256" key="1">
    <source>
        <dbReference type="ARBA" id="ARBA00034120"/>
    </source>
</evidence>
<protein>
    <submittedName>
        <fullName evidence="3">Group II intron reverse transcriptase/maturase</fullName>
        <ecNumber evidence="3">2.7.7.49</ecNumber>
    </submittedName>
</protein>
<keyword evidence="3" id="KW-0548">Nucleotidyltransferase</keyword>
<gene>
    <name evidence="3" type="primary">ltrA</name>
    <name evidence="3" type="ORF">KDW95_22435</name>
</gene>